<dbReference type="InterPro" id="IPR008480">
    <property type="entry name" value="DUF761_pln"/>
</dbReference>
<dbReference type="PANTHER" id="PTHR33265:SF26">
    <property type="entry name" value="OS06G0554600 PROTEIN"/>
    <property type="match status" value="1"/>
</dbReference>
<proteinExistence type="predicted"/>
<dbReference type="AlphaFoldDB" id="A0AAW1HKX2"/>
<accession>A0AAW1HKX2</accession>
<keyword evidence="2" id="KW-1185">Reference proteome</keyword>
<name>A0AAW1HKX2_SAPOF</name>
<gene>
    <name evidence="1" type="ORF">RND81_11G119300</name>
</gene>
<dbReference type="Pfam" id="PF05553">
    <property type="entry name" value="DUF761"/>
    <property type="match status" value="1"/>
</dbReference>
<sequence>MAYYFSLLYKTIPSFLVLSMPNNNLSFILLSFSYKHSKPKHKIIIKKQHKKMEQNTSMVAKKIWNIMRIAFFMLRKGICKRKILMDLNLVMKRGKIAGKALQNLMFHQHQHQGSDLEMSTVGQSTPPGEYEFSCSNTPLYRHYFTNNKRKNHNKNFFMPSPCEGMSSIEAMNIFDMMMLNTSDNAGASPTLSGSGLSPVVKQLRITDSPYPEQNFEDCKHVDEAAEDFINKFYSQLKNQN</sequence>
<dbReference type="EMBL" id="JBDFQZ010000011">
    <property type="protein sequence ID" value="KAK9677060.1"/>
    <property type="molecule type" value="Genomic_DNA"/>
</dbReference>
<organism evidence="1 2">
    <name type="scientific">Saponaria officinalis</name>
    <name type="common">Common soapwort</name>
    <name type="synonym">Lychnis saponaria</name>
    <dbReference type="NCBI Taxonomy" id="3572"/>
    <lineage>
        <taxon>Eukaryota</taxon>
        <taxon>Viridiplantae</taxon>
        <taxon>Streptophyta</taxon>
        <taxon>Embryophyta</taxon>
        <taxon>Tracheophyta</taxon>
        <taxon>Spermatophyta</taxon>
        <taxon>Magnoliopsida</taxon>
        <taxon>eudicotyledons</taxon>
        <taxon>Gunneridae</taxon>
        <taxon>Pentapetalae</taxon>
        <taxon>Caryophyllales</taxon>
        <taxon>Caryophyllaceae</taxon>
        <taxon>Caryophylleae</taxon>
        <taxon>Saponaria</taxon>
    </lineage>
</organism>
<comment type="caution">
    <text evidence="1">The sequence shown here is derived from an EMBL/GenBank/DDBJ whole genome shotgun (WGS) entry which is preliminary data.</text>
</comment>
<evidence type="ECO:0008006" key="3">
    <source>
        <dbReference type="Google" id="ProtNLM"/>
    </source>
</evidence>
<reference evidence="1" key="1">
    <citation type="submission" date="2024-03" db="EMBL/GenBank/DDBJ databases">
        <title>WGS assembly of Saponaria officinalis var. Norfolk2.</title>
        <authorList>
            <person name="Jenkins J."/>
            <person name="Shu S."/>
            <person name="Grimwood J."/>
            <person name="Barry K."/>
            <person name="Goodstein D."/>
            <person name="Schmutz J."/>
            <person name="Leebens-Mack J."/>
            <person name="Osbourn A."/>
        </authorList>
    </citation>
    <scope>NUCLEOTIDE SEQUENCE [LARGE SCALE GENOMIC DNA]</scope>
    <source>
        <strain evidence="1">JIC</strain>
    </source>
</reference>
<dbReference type="Proteomes" id="UP001443914">
    <property type="component" value="Unassembled WGS sequence"/>
</dbReference>
<protein>
    <recommendedName>
        <fullName evidence="3">Avr9/Cf-9 rapidly elicited protein 146</fullName>
    </recommendedName>
</protein>
<dbReference type="PANTHER" id="PTHR33265">
    <property type="entry name" value="AVR9/CF-9 RAPIDLY ELICITED PROTEIN-RELATED"/>
    <property type="match status" value="1"/>
</dbReference>
<evidence type="ECO:0000313" key="1">
    <source>
        <dbReference type="EMBL" id="KAK9677060.1"/>
    </source>
</evidence>
<evidence type="ECO:0000313" key="2">
    <source>
        <dbReference type="Proteomes" id="UP001443914"/>
    </source>
</evidence>